<dbReference type="OrthoDB" id="9805576at2"/>
<feature type="domain" description="Carbohydrate kinase FGGY C-terminal" evidence="5">
    <location>
        <begin position="291"/>
        <end position="445"/>
    </location>
</feature>
<dbReference type="AlphaFoldDB" id="A0A2G8QZH1"/>
<dbReference type="EMBL" id="AWWI01000181">
    <property type="protein sequence ID" value="PIL14318.1"/>
    <property type="molecule type" value="Genomic_DNA"/>
</dbReference>
<dbReference type="Proteomes" id="UP000231259">
    <property type="component" value="Unassembled WGS sequence"/>
</dbReference>
<comment type="caution">
    <text evidence="6">The sequence shown here is derived from an EMBL/GenBank/DDBJ whole genome shotgun (WGS) entry which is preliminary data.</text>
</comment>
<dbReference type="GO" id="GO:0005975">
    <property type="term" value="P:carbohydrate metabolic process"/>
    <property type="evidence" value="ECO:0007669"/>
    <property type="project" value="InterPro"/>
</dbReference>
<dbReference type="InterPro" id="IPR043129">
    <property type="entry name" value="ATPase_NBD"/>
</dbReference>
<evidence type="ECO:0000256" key="2">
    <source>
        <dbReference type="ARBA" id="ARBA00022679"/>
    </source>
</evidence>
<sequence length="511" mass="54166">MQYFMAIDAGTGSGRAVLFDETGAEIGASGQEWWHASDPRYPGSMDFDTAGNWAALARCCREVIATTSVDPKDIKAVSATAMREAFVLHDESGAEIWACANVDARADAEVRALKAGHPGLEEDIYARSGQTYALGALPRLIWLRTHMPEVLDRARALTMLSDWVLYRLSGELTSEPSNAGTTGLIGLKDRKPLSDALETVGLPMDLFPRSVHTGEPIGHVHDAAAEATGLAPGTLVVAGGGDCQTGALGLGVVQDGDCAVLGGTFWQQVVNVPLTLTDPTMNLRINPHVVPDLNQAEAISFFTGAVMRWFRDAFGQGKGYTELEAASKDVPPGAHGIIPIFSDVMRYGEWFHAAPSLLNLSIDPTASGPAAIFRALQENAAIVAHRNLQAVFDLTGKRPDRIVFAGGASRSPHWAQILADVTGLTVATPRVKEATAQGCAAAAATGAGLFATLQEAGAAWSAIEREFTPNTALKDMYDDAGDRWAKAYALQRALVASGVTTSMWQAPGTQL</sequence>
<dbReference type="Pfam" id="PF02782">
    <property type="entry name" value="FGGY_C"/>
    <property type="match status" value="1"/>
</dbReference>
<dbReference type="SUPFAM" id="SSF53067">
    <property type="entry name" value="Actin-like ATPase domain"/>
    <property type="match status" value="2"/>
</dbReference>
<dbReference type="GO" id="GO:0016301">
    <property type="term" value="F:kinase activity"/>
    <property type="evidence" value="ECO:0007669"/>
    <property type="project" value="UniProtKB-KW"/>
</dbReference>
<evidence type="ECO:0000256" key="1">
    <source>
        <dbReference type="ARBA" id="ARBA00009156"/>
    </source>
</evidence>
<dbReference type="InterPro" id="IPR018484">
    <property type="entry name" value="FGGY_N"/>
</dbReference>
<dbReference type="PANTHER" id="PTHR43095">
    <property type="entry name" value="SUGAR KINASE"/>
    <property type="match status" value="1"/>
</dbReference>
<name>A0A2G8QZH1_9RHOB</name>
<keyword evidence="3 6" id="KW-0418">Kinase</keyword>
<reference evidence="6 7" key="1">
    <citation type="submission" date="2013-09" db="EMBL/GenBank/DDBJ databases">
        <title>Genome sequencing of Phaeobacter antarcticus sp. nov. SM1211.</title>
        <authorList>
            <person name="Zhang X.-Y."/>
            <person name="Liu C."/>
            <person name="Chen X.-L."/>
            <person name="Xie B.-B."/>
            <person name="Qin Q.-L."/>
            <person name="Rong J.-C."/>
            <person name="Zhang Y.-Z."/>
        </authorList>
    </citation>
    <scope>NUCLEOTIDE SEQUENCE [LARGE SCALE GENOMIC DNA]</scope>
    <source>
        <strain evidence="6 7">SM1211</strain>
    </source>
</reference>
<evidence type="ECO:0000256" key="3">
    <source>
        <dbReference type="ARBA" id="ARBA00022777"/>
    </source>
</evidence>
<dbReference type="NCBIfam" id="NF008187">
    <property type="entry name" value="PRK10939.1"/>
    <property type="match status" value="1"/>
</dbReference>
<comment type="similarity">
    <text evidence="1">Belongs to the FGGY kinase family.</text>
</comment>
<dbReference type="InterPro" id="IPR018485">
    <property type="entry name" value="FGGY_C"/>
</dbReference>
<evidence type="ECO:0000259" key="5">
    <source>
        <dbReference type="Pfam" id="PF02782"/>
    </source>
</evidence>
<dbReference type="InterPro" id="IPR000577">
    <property type="entry name" value="Carb_kinase_FGGY"/>
</dbReference>
<dbReference type="InterPro" id="IPR050406">
    <property type="entry name" value="FGGY_Carb_Kinase"/>
</dbReference>
<evidence type="ECO:0000313" key="6">
    <source>
        <dbReference type="EMBL" id="PIL14318.1"/>
    </source>
</evidence>
<feature type="domain" description="Carbohydrate kinase FGGY N-terminal" evidence="4">
    <location>
        <begin position="3"/>
        <end position="249"/>
    </location>
</feature>
<keyword evidence="2" id="KW-0808">Transferase</keyword>
<dbReference type="Pfam" id="PF00370">
    <property type="entry name" value="FGGY_N"/>
    <property type="match status" value="1"/>
</dbReference>
<gene>
    <name evidence="6" type="ORF">P775_26805</name>
</gene>
<accession>A0A2G8QZH1</accession>
<dbReference type="Gene3D" id="3.30.420.40">
    <property type="match status" value="2"/>
</dbReference>
<proteinExistence type="inferred from homology"/>
<evidence type="ECO:0000313" key="7">
    <source>
        <dbReference type="Proteomes" id="UP000231259"/>
    </source>
</evidence>
<evidence type="ECO:0000259" key="4">
    <source>
        <dbReference type="Pfam" id="PF00370"/>
    </source>
</evidence>
<protein>
    <submittedName>
        <fullName evidence="6">Autoinducer kinase</fullName>
    </submittedName>
</protein>
<organism evidence="6 7">
    <name type="scientific">Puniceibacterium antarcticum</name>
    <dbReference type="NCBI Taxonomy" id="1206336"/>
    <lineage>
        <taxon>Bacteria</taxon>
        <taxon>Pseudomonadati</taxon>
        <taxon>Pseudomonadota</taxon>
        <taxon>Alphaproteobacteria</taxon>
        <taxon>Rhodobacterales</taxon>
        <taxon>Paracoccaceae</taxon>
        <taxon>Puniceibacterium</taxon>
    </lineage>
</organism>
<keyword evidence="7" id="KW-1185">Reference proteome</keyword>
<dbReference type="PANTHER" id="PTHR43095:SF1">
    <property type="entry name" value="AUTOINDUCER-2 KINASE"/>
    <property type="match status" value="1"/>
</dbReference>
<dbReference type="RefSeq" id="WP_099913625.1">
    <property type="nucleotide sequence ID" value="NZ_AWWI01000181.1"/>
</dbReference>
<dbReference type="PIRSF" id="PIRSF000538">
    <property type="entry name" value="GlpK"/>
    <property type="match status" value="1"/>
</dbReference>